<dbReference type="SUPFAM" id="SSF53254">
    <property type="entry name" value="Phosphoglycerate mutase-like"/>
    <property type="match status" value="1"/>
</dbReference>
<dbReference type="AlphaFoldDB" id="A0A0F4YSL7"/>
<evidence type="ECO:0000256" key="1">
    <source>
        <dbReference type="PIRSR" id="PIRSR613078-2"/>
    </source>
</evidence>
<dbReference type="InterPro" id="IPR050275">
    <property type="entry name" value="PGM_Phosphatase"/>
</dbReference>
<gene>
    <name evidence="3" type="ORF">T310_4872</name>
</gene>
<dbReference type="OrthoDB" id="4818801at2759"/>
<dbReference type="GO" id="GO:0046390">
    <property type="term" value="P:ribose phosphate biosynthetic process"/>
    <property type="evidence" value="ECO:0007669"/>
    <property type="project" value="TreeGrafter"/>
</dbReference>
<feature type="region of interest" description="Disordered" evidence="2">
    <location>
        <begin position="161"/>
        <end position="193"/>
    </location>
</feature>
<dbReference type="InterPro" id="IPR013078">
    <property type="entry name" value="His_Pase_superF_clade-1"/>
</dbReference>
<dbReference type="GO" id="GO:0050278">
    <property type="term" value="F:sedoheptulose-bisphosphatase activity"/>
    <property type="evidence" value="ECO:0007669"/>
    <property type="project" value="TreeGrafter"/>
</dbReference>
<dbReference type="PANTHER" id="PTHR48100">
    <property type="entry name" value="BROAD-SPECIFICITY PHOSPHATASE YOR283W-RELATED"/>
    <property type="match status" value="1"/>
</dbReference>
<dbReference type="Proteomes" id="UP000053958">
    <property type="component" value="Unassembled WGS sequence"/>
</dbReference>
<evidence type="ECO:0000313" key="3">
    <source>
        <dbReference type="EMBL" id="KKA21105.1"/>
    </source>
</evidence>
<dbReference type="Pfam" id="PF00300">
    <property type="entry name" value="His_Phos_1"/>
    <property type="match status" value="2"/>
</dbReference>
<dbReference type="PANTHER" id="PTHR48100:SF15">
    <property type="entry name" value="SEDOHEPTULOSE 1,7-BISPHOSPHATASE"/>
    <property type="match status" value="1"/>
</dbReference>
<sequence length="236" mass="26539">MDVPTKITSKVYLIRHGETDWSKAGKHTSRAEVPLSKTGEEQVIKARDHFIGEGKLIDPADISRIYCSPRGRARRTCELLNLGHHGRLLWEEETPETPGRTNLQTKVGTPVLVTERLREWDYGDYEGMTISEVHELRKTRGLDKDRENDGKTWNIWVDGCIGPSRQSDQGDPEVHGDGWTDARRQDDSAAQEHHLHCARTHPGLDGAAMGAAAVEERFEHDDIREPGIILGRRAGL</sequence>
<dbReference type="EMBL" id="LASV01000205">
    <property type="protein sequence ID" value="KKA21105.1"/>
    <property type="molecule type" value="Genomic_DNA"/>
</dbReference>
<feature type="compositionally biased region" description="Basic and acidic residues" evidence="2">
    <location>
        <begin position="172"/>
        <end position="193"/>
    </location>
</feature>
<feature type="binding site" evidence="1">
    <location>
        <position position="72"/>
    </location>
    <ligand>
        <name>substrate</name>
    </ligand>
</feature>
<name>A0A0F4YSL7_RASE3</name>
<dbReference type="Gene3D" id="3.40.50.1240">
    <property type="entry name" value="Phosphoglycerate mutase-like"/>
    <property type="match status" value="1"/>
</dbReference>
<dbReference type="InterPro" id="IPR029033">
    <property type="entry name" value="His_PPase_superfam"/>
</dbReference>
<dbReference type="CDD" id="cd07067">
    <property type="entry name" value="HP_PGM_like"/>
    <property type="match status" value="1"/>
</dbReference>
<comment type="caution">
    <text evidence="3">The sequence shown here is derived from an EMBL/GenBank/DDBJ whole genome shotgun (WGS) entry which is preliminary data.</text>
</comment>
<dbReference type="RefSeq" id="XP_013327717.1">
    <property type="nucleotide sequence ID" value="XM_013472263.1"/>
</dbReference>
<dbReference type="STRING" id="1408163.A0A0F4YSL7"/>
<organism evidence="3 4">
    <name type="scientific">Rasamsonia emersonii (strain ATCC 16479 / CBS 393.64 / IMI 116815)</name>
    <dbReference type="NCBI Taxonomy" id="1408163"/>
    <lineage>
        <taxon>Eukaryota</taxon>
        <taxon>Fungi</taxon>
        <taxon>Dikarya</taxon>
        <taxon>Ascomycota</taxon>
        <taxon>Pezizomycotina</taxon>
        <taxon>Eurotiomycetes</taxon>
        <taxon>Eurotiomycetidae</taxon>
        <taxon>Eurotiales</taxon>
        <taxon>Trichocomaceae</taxon>
        <taxon>Rasamsonia</taxon>
    </lineage>
</organism>
<evidence type="ECO:0000313" key="4">
    <source>
        <dbReference type="Proteomes" id="UP000053958"/>
    </source>
</evidence>
<evidence type="ECO:0000256" key="2">
    <source>
        <dbReference type="SAM" id="MobiDB-lite"/>
    </source>
</evidence>
<accession>A0A0F4YSL7</accession>
<dbReference type="GeneID" id="25317219"/>
<keyword evidence="4" id="KW-1185">Reference proteome</keyword>
<protein>
    <submittedName>
        <fullName evidence="3">Phosphoglycerate mutase family protein</fullName>
    </submittedName>
</protein>
<dbReference type="SMART" id="SM00855">
    <property type="entry name" value="PGAM"/>
    <property type="match status" value="1"/>
</dbReference>
<proteinExistence type="predicted"/>
<reference evidence="3 4" key="1">
    <citation type="submission" date="2015-04" db="EMBL/GenBank/DDBJ databases">
        <authorList>
            <person name="Heijne W.H."/>
            <person name="Fedorova N.D."/>
            <person name="Nierman W.C."/>
            <person name="Vollebregt A.W."/>
            <person name="Zhao Z."/>
            <person name="Wu L."/>
            <person name="Kumar M."/>
            <person name="Stam H."/>
            <person name="van den Berg M.A."/>
            <person name="Pel H.J."/>
        </authorList>
    </citation>
    <scope>NUCLEOTIDE SEQUENCE [LARGE SCALE GENOMIC DNA]</scope>
    <source>
        <strain evidence="3 4">CBS 393.64</strain>
    </source>
</reference>